<comment type="caution">
    <text evidence="5">The sequence shown here is derived from an EMBL/GenBank/DDBJ whole genome shotgun (WGS) entry which is preliminary data.</text>
</comment>
<keyword evidence="2 4" id="KW-0808">Transferase</keyword>
<dbReference type="InterPro" id="IPR029063">
    <property type="entry name" value="SAM-dependent_MTases_sf"/>
</dbReference>
<feature type="binding site" evidence="4">
    <location>
        <position position="154"/>
    </location>
    <ligand>
        <name>Mg(2+)</name>
        <dbReference type="ChEBI" id="CHEBI:18420"/>
    </ligand>
</feature>
<sequence>MGNINYEHTSLFIEDLLNDTDFVELRKYAKENDVPIMNSQTKAFIISILKIAKPKKILEIGTAIGYSSLCFKKYTGADITSIELDKETADIARKNFEKYNVNVNLINDDAMKALRNINQGFDFVFIDANKSRYLDYFKITSKLLNEGGIIIADNVLFRGEVCNDDIMEKRKNTLVKRLRNFLAYITDLDDFITSVIPIGDGLTLSVRRNNEK</sequence>
<comment type="subunit">
    <text evidence="4">Homodimer.</text>
</comment>
<keyword evidence="4" id="KW-0819">tRNA processing</keyword>
<gene>
    <name evidence="4" type="primary">trmR</name>
    <name evidence="5" type="ORF">HMPREF1630_09200</name>
</gene>
<keyword evidence="1 4" id="KW-0489">Methyltransferase</keyword>
<dbReference type="GO" id="GO:0016300">
    <property type="term" value="F:tRNA (uridine) methyltransferase activity"/>
    <property type="evidence" value="ECO:0007669"/>
    <property type="project" value="UniProtKB-UniRule"/>
</dbReference>
<feature type="binding site" evidence="4">
    <location>
        <position position="127"/>
    </location>
    <ligand>
        <name>Mg(2+)</name>
        <dbReference type="ChEBI" id="CHEBI:18420"/>
    </ligand>
</feature>
<evidence type="ECO:0000256" key="3">
    <source>
        <dbReference type="ARBA" id="ARBA00022691"/>
    </source>
</evidence>
<dbReference type="eggNOG" id="COG4122">
    <property type="taxonomic scope" value="Bacteria"/>
</dbReference>
<dbReference type="PROSITE" id="PS51682">
    <property type="entry name" value="SAM_OMT_I"/>
    <property type="match status" value="1"/>
</dbReference>
<dbReference type="PANTHER" id="PTHR10509:SF14">
    <property type="entry name" value="CAFFEOYL-COA O-METHYLTRANSFERASE 3-RELATED"/>
    <property type="match status" value="1"/>
</dbReference>
<comment type="catalytic activity">
    <reaction evidence="4">
        <text>5-hydroxyuridine(34) in tRNA + S-adenosyl-L-methionine = 5-methoxyuridine(34) in tRNA + S-adenosyl-L-homocysteine + H(+)</text>
        <dbReference type="Rhea" id="RHEA:60524"/>
        <dbReference type="Rhea" id="RHEA-COMP:13381"/>
        <dbReference type="Rhea" id="RHEA-COMP:15591"/>
        <dbReference type="ChEBI" id="CHEBI:15378"/>
        <dbReference type="ChEBI" id="CHEBI:57856"/>
        <dbReference type="ChEBI" id="CHEBI:59789"/>
        <dbReference type="ChEBI" id="CHEBI:136877"/>
        <dbReference type="ChEBI" id="CHEBI:143860"/>
    </reaction>
</comment>
<dbReference type="Proteomes" id="UP000029579">
    <property type="component" value="Unassembled WGS sequence"/>
</dbReference>
<evidence type="ECO:0000256" key="2">
    <source>
        <dbReference type="ARBA" id="ARBA00022679"/>
    </source>
</evidence>
<organism evidence="5 6">
    <name type="scientific">Anaerococcus lactolyticus S7-1-13</name>
    <dbReference type="NCBI Taxonomy" id="1284686"/>
    <lineage>
        <taxon>Bacteria</taxon>
        <taxon>Bacillati</taxon>
        <taxon>Bacillota</taxon>
        <taxon>Tissierellia</taxon>
        <taxon>Tissierellales</taxon>
        <taxon>Peptoniphilaceae</taxon>
        <taxon>Anaerococcus</taxon>
    </lineage>
</organism>
<feature type="binding site" evidence="4">
    <location>
        <position position="83"/>
    </location>
    <ligand>
        <name>S-adenosyl-L-methionine</name>
        <dbReference type="ChEBI" id="CHEBI:59789"/>
    </ligand>
</feature>
<dbReference type="GO" id="GO:0008171">
    <property type="term" value="F:O-methyltransferase activity"/>
    <property type="evidence" value="ECO:0007669"/>
    <property type="project" value="InterPro"/>
</dbReference>
<feature type="binding site" evidence="4">
    <location>
        <position position="67"/>
    </location>
    <ligand>
        <name>S-adenosyl-L-methionine</name>
        <dbReference type="ChEBI" id="CHEBI:59789"/>
    </ligand>
</feature>
<dbReference type="SUPFAM" id="SSF53335">
    <property type="entry name" value="S-adenosyl-L-methionine-dependent methyltransferases"/>
    <property type="match status" value="1"/>
</dbReference>
<dbReference type="PANTHER" id="PTHR10509">
    <property type="entry name" value="O-METHYLTRANSFERASE-RELATED"/>
    <property type="match status" value="1"/>
</dbReference>
<evidence type="ECO:0000313" key="6">
    <source>
        <dbReference type="Proteomes" id="UP000029579"/>
    </source>
</evidence>
<dbReference type="Pfam" id="PF01596">
    <property type="entry name" value="Methyltransf_3"/>
    <property type="match status" value="1"/>
</dbReference>
<dbReference type="GO" id="GO:0000287">
    <property type="term" value="F:magnesium ion binding"/>
    <property type="evidence" value="ECO:0007669"/>
    <property type="project" value="UniProtKB-UniRule"/>
</dbReference>
<dbReference type="InterPro" id="IPR050362">
    <property type="entry name" value="Cation-dep_OMT"/>
</dbReference>
<feature type="binding site" evidence="4">
    <location>
        <position position="127"/>
    </location>
    <ligand>
        <name>S-adenosyl-L-methionine</name>
        <dbReference type="ChEBI" id="CHEBI:59789"/>
    </ligand>
</feature>
<dbReference type="EC" id="2.1.1.-" evidence="4"/>
<dbReference type="InterPro" id="IPR002935">
    <property type="entry name" value="SAM_O-MeTrfase"/>
</dbReference>
<comment type="function">
    <text evidence="4">Catalyzes the methylation of 5-hydroxyuridine (ho5U) to form 5-methoxyuridine (mo5U) at position 34 in tRNAs.</text>
</comment>
<accession>A0A095WZY3</accession>
<comment type="similarity">
    <text evidence="4">Belongs to the class I-like SAM-binding methyltransferase superfamily. Cation-dependent O-methyltransferase family.</text>
</comment>
<keyword evidence="4" id="KW-0479">Metal-binding</keyword>
<protein>
    <recommendedName>
        <fullName evidence="4">tRNA 5-hydroxyuridine methyltransferase</fullName>
        <ecNumber evidence="4">2.1.1.-</ecNumber>
    </recommendedName>
    <alternativeName>
        <fullName evidence="4">ho5U methyltransferase</fullName>
    </alternativeName>
</protein>
<name>A0A095WZY3_9FIRM</name>
<feature type="binding site" evidence="4">
    <location>
        <begin position="109"/>
        <end position="110"/>
    </location>
    <ligand>
        <name>S-adenosyl-L-methionine</name>
        <dbReference type="ChEBI" id="CHEBI:59789"/>
    </ligand>
</feature>
<dbReference type="CDD" id="cd02440">
    <property type="entry name" value="AdoMet_MTases"/>
    <property type="match status" value="1"/>
</dbReference>
<keyword evidence="3 4" id="KW-0949">S-adenosyl-L-methionine</keyword>
<dbReference type="OrthoDB" id="9799672at2"/>
<proteinExistence type="inferred from homology"/>
<dbReference type="AlphaFoldDB" id="A0A095WZY3"/>
<dbReference type="HAMAP" id="MF_02217">
    <property type="entry name" value="TrmR_methyltr"/>
    <property type="match status" value="1"/>
</dbReference>
<dbReference type="GO" id="GO:0008757">
    <property type="term" value="F:S-adenosylmethionine-dependent methyltransferase activity"/>
    <property type="evidence" value="ECO:0007669"/>
    <property type="project" value="TreeGrafter"/>
</dbReference>
<evidence type="ECO:0000256" key="1">
    <source>
        <dbReference type="ARBA" id="ARBA00022603"/>
    </source>
</evidence>
<keyword evidence="4" id="KW-0460">Magnesium</keyword>
<evidence type="ECO:0000256" key="4">
    <source>
        <dbReference type="HAMAP-Rule" id="MF_02217"/>
    </source>
</evidence>
<reference evidence="5 6" key="1">
    <citation type="submission" date="2014-07" db="EMBL/GenBank/DDBJ databases">
        <authorList>
            <person name="McCorrison J."/>
            <person name="Sanka R."/>
            <person name="Torralba M."/>
            <person name="Gillis M."/>
            <person name="Haft D.H."/>
            <person name="Methe B."/>
            <person name="Sutton G."/>
            <person name="Nelson K.E."/>
        </authorList>
    </citation>
    <scope>NUCLEOTIDE SEQUENCE [LARGE SCALE GENOMIC DNA]</scope>
    <source>
        <strain evidence="5 6">S7-1-13</strain>
    </source>
</reference>
<dbReference type="Gene3D" id="3.40.50.150">
    <property type="entry name" value="Vaccinia Virus protein VP39"/>
    <property type="match status" value="1"/>
</dbReference>
<dbReference type="GO" id="GO:0030488">
    <property type="term" value="P:tRNA methylation"/>
    <property type="evidence" value="ECO:0007669"/>
    <property type="project" value="UniProtKB-UniRule"/>
</dbReference>
<feature type="binding site" evidence="4">
    <location>
        <position position="153"/>
    </location>
    <ligand>
        <name>Mg(2+)</name>
        <dbReference type="ChEBI" id="CHEBI:18420"/>
    </ligand>
</feature>
<feature type="binding site" evidence="4">
    <location>
        <position position="37"/>
    </location>
    <ligand>
        <name>S-adenosyl-L-methionine</name>
        <dbReference type="ChEBI" id="CHEBI:59789"/>
    </ligand>
</feature>
<evidence type="ECO:0000313" key="5">
    <source>
        <dbReference type="EMBL" id="KGF03158.1"/>
    </source>
</evidence>
<dbReference type="EMBL" id="JRMW01000043">
    <property type="protein sequence ID" value="KGF03158.1"/>
    <property type="molecule type" value="Genomic_DNA"/>
</dbReference>
<dbReference type="InterPro" id="IPR043675">
    <property type="entry name" value="TrmR_methyltr"/>
</dbReference>
<dbReference type="RefSeq" id="WP_004827490.1">
    <property type="nucleotide sequence ID" value="NZ_JRMW01000043.1"/>
</dbReference>